<evidence type="ECO:0000313" key="1">
    <source>
        <dbReference type="EMBL" id="RIL42782.1"/>
    </source>
</evidence>
<evidence type="ECO:0000313" key="2">
    <source>
        <dbReference type="Proteomes" id="UP000283576"/>
    </source>
</evidence>
<name>A0A3A0HDG4_STAGA</name>
<dbReference type="AlphaFoldDB" id="A0A3A0HDG4"/>
<organism evidence="1 2">
    <name type="scientific">Staphylococcus gallinarum</name>
    <dbReference type="NCBI Taxonomy" id="1293"/>
    <lineage>
        <taxon>Bacteria</taxon>
        <taxon>Bacillati</taxon>
        <taxon>Bacillota</taxon>
        <taxon>Bacilli</taxon>
        <taxon>Bacillales</taxon>
        <taxon>Staphylococcaceae</taxon>
        <taxon>Staphylococcus</taxon>
    </lineage>
</organism>
<sequence>MNLLLVFKIKRLKDIQYSTQINYQFVCVLFLFKYFVLLSRFPRGQLQPVVFSLSCSLRSLAKILFNKICIYNEIL</sequence>
<dbReference type="EMBL" id="QXRZ01000004">
    <property type="protein sequence ID" value="RIL42782.1"/>
    <property type="molecule type" value="Genomic_DNA"/>
</dbReference>
<reference evidence="1 2" key="1">
    <citation type="journal article" date="2016" name="Front. Microbiol.">
        <title>Comprehensive Phylogenetic Analysis of Bovine Non-aureus Staphylococci Species Based on Whole-Genome Sequencing.</title>
        <authorList>
            <person name="Naushad S."/>
            <person name="Barkema H.W."/>
            <person name="Luby C."/>
            <person name="Condas L.A."/>
            <person name="Nobrega D.B."/>
            <person name="Carson D.A."/>
            <person name="De Buck J."/>
        </authorList>
    </citation>
    <scope>NUCLEOTIDE SEQUENCE [LARGE SCALE GENOMIC DNA]</scope>
    <source>
        <strain evidence="1 2">SNUC 1388</strain>
    </source>
</reference>
<accession>A0A3A0HDG4</accession>
<comment type="caution">
    <text evidence="1">The sequence shown here is derived from an EMBL/GenBank/DDBJ whole genome shotgun (WGS) entry which is preliminary data.</text>
</comment>
<proteinExistence type="predicted"/>
<dbReference type="Proteomes" id="UP000283576">
    <property type="component" value="Unassembled WGS sequence"/>
</dbReference>
<gene>
    <name evidence="1" type="ORF">BUZ01_07935</name>
</gene>
<protein>
    <submittedName>
        <fullName evidence="1">Uncharacterized protein</fullName>
    </submittedName>
</protein>